<dbReference type="STRING" id="580332.Slit_1371"/>
<keyword evidence="1 3" id="KW-0807">Transducer</keyword>
<dbReference type="SMART" id="SM00283">
    <property type="entry name" value="MA"/>
    <property type="match status" value="1"/>
</dbReference>
<evidence type="ECO:0000313" key="6">
    <source>
        <dbReference type="EMBL" id="ADE11608.1"/>
    </source>
</evidence>
<sequence>MKPFINKWEKTMFNNGYKHEVASLKEKLHDFEQLLNERESNVRSLRQEHESVMAKFNGTSELVVMHEGLFQHMNSYCESAKEIQSSLATLASTMKHENEQIGETTGALSMNLVAVERISNNLQKMSEKTVETAVSVDHLNERTSQIGSIVKLIKEIAEQTNLLALNAAIEAARAGEQGRGFAVVADEVRKLAERTSTATSEIGQLVGAIQKETAAVKALVEVSPQQAEEFHKDGQQAASSMGELMQVTVQMKKAIGTTALRTFIEVAKMDHLVYKFEIYKVFLGTSSKKPEEFSSHQSCRLGKWYYEGEGKHCFSKLHGYQEMAEPHQRFHRYGVEAVTHYHEGQYQRGLEAIAEMEKASFMVLESLEMIAESGKENINSENYQECRESMQATRH</sequence>
<dbReference type="SUPFAM" id="SSF58104">
    <property type="entry name" value="Methyl-accepting chemotaxis protein (MCP) signaling domain"/>
    <property type="match status" value="1"/>
</dbReference>
<proteinExistence type="inferred from homology"/>
<dbReference type="Pfam" id="PF13682">
    <property type="entry name" value="CZB"/>
    <property type="match status" value="1"/>
</dbReference>
<name>D5CRM2_SIDLE</name>
<dbReference type="GO" id="GO:0007165">
    <property type="term" value="P:signal transduction"/>
    <property type="evidence" value="ECO:0007669"/>
    <property type="project" value="UniProtKB-KW"/>
</dbReference>
<dbReference type="GO" id="GO:0006935">
    <property type="term" value="P:chemotaxis"/>
    <property type="evidence" value="ECO:0007669"/>
    <property type="project" value="InterPro"/>
</dbReference>
<protein>
    <submittedName>
        <fullName evidence="6">Methyl-accepting chemotaxis sensory transducer</fullName>
    </submittedName>
</protein>
<dbReference type="AlphaFoldDB" id="D5CRM2"/>
<dbReference type="GO" id="GO:0016020">
    <property type="term" value="C:membrane"/>
    <property type="evidence" value="ECO:0007669"/>
    <property type="project" value="InterPro"/>
</dbReference>
<dbReference type="eggNOG" id="COG0840">
    <property type="taxonomic scope" value="Bacteria"/>
</dbReference>
<evidence type="ECO:0000256" key="2">
    <source>
        <dbReference type="ARBA" id="ARBA00029447"/>
    </source>
</evidence>
<dbReference type="HOGENOM" id="CLU_000445_21_0_4"/>
<dbReference type="Gene3D" id="1.20.120.30">
    <property type="entry name" value="Aspartate receptor, ligand-binding domain"/>
    <property type="match status" value="1"/>
</dbReference>
<dbReference type="InterPro" id="IPR004089">
    <property type="entry name" value="MCPsignal_dom"/>
</dbReference>
<comment type="similarity">
    <text evidence="2">Belongs to the methyl-accepting chemotaxis (MCP) protein family.</text>
</comment>
<keyword evidence="4" id="KW-0175">Coiled coil</keyword>
<feature type="domain" description="Methyl-accepting transducer" evidence="5">
    <location>
        <begin position="73"/>
        <end position="255"/>
    </location>
</feature>
<dbReference type="EMBL" id="CP001965">
    <property type="protein sequence ID" value="ADE11608.1"/>
    <property type="molecule type" value="Genomic_DNA"/>
</dbReference>
<gene>
    <name evidence="6" type="ordered locus">Slit_1371</name>
</gene>
<dbReference type="PANTHER" id="PTHR32089">
    <property type="entry name" value="METHYL-ACCEPTING CHEMOTAXIS PROTEIN MCPB"/>
    <property type="match status" value="1"/>
</dbReference>
<evidence type="ECO:0000313" key="7">
    <source>
        <dbReference type="Proteomes" id="UP000001625"/>
    </source>
</evidence>
<feature type="coiled-coil region" evidence="4">
    <location>
        <begin position="14"/>
        <end position="55"/>
    </location>
</feature>
<evidence type="ECO:0000259" key="5">
    <source>
        <dbReference type="PROSITE" id="PS50111"/>
    </source>
</evidence>
<accession>D5CRM2</accession>
<dbReference type="PROSITE" id="PS50111">
    <property type="entry name" value="CHEMOTAXIS_TRANSDUC_2"/>
    <property type="match status" value="1"/>
</dbReference>
<dbReference type="Proteomes" id="UP000001625">
    <property type="component" value="Chromosome"/>
</dbReference>
<dbReference type="RefSeq" id="WP_013029506.1">
    <property type="nucleotide sequence ID" value="NC_013959.1"/>
</dbReference>
<keyword evidence="7" id="KW-1185">Reference proteome</keyword>
<evidence type="ECO:0000256" key="1">
    <source>
        <dbReference type="ARBA" id="ARBA00023224"/>
    </source>
</evidence>
<dbReference type="Pfam" id="PF00015">
    <property type="entry name" value="MCPsignal"/>
    <property type="match status" value="1"/>
</dbReference>
<dbReference type="InterPro" id="IPR004090">
    <property type="entry name" value="Chemotax_Me-accpt_rcpt"/>
</dbReference>
<dbReference type="PANTHER" id="PTHR32089:SF112">
    <property type="entry name" value="LYSOZYME-LIKE PROTEIN-RELATED"/>
    <property type="match status" value="1"/>
</dbReference>
<evidence type="ECO:0000256" key="4">
    <source>
        <dbReference type="SAM" id="Coils"/>
    </source>
</evidence>
<dbReference type="GO" id="GO:0004888">
    <property type="term" value="F:transmembrane signaling receptor activity"/>
    <property type="evidence" value="ECO:0007669"/>
    <property type="project" value="InterPro"/>
</dbReference>
<dbReference type="InterPro" id="IPR025991">
    <property type="entry name" value="Chemoreceptor_zinc-bind_dom"/>
</dbReference>
<evidence type="ECO:0000256" key="3">
    <source>
        <dbReference type="PROSITE-ProRule" id="PRU00284"/>
    </source>
</evidence>
<dbReference type="PRINTS" id="PR00260">
    <property type="entry name" value="CHEMTRNSDUCR"/>
</dbReference>
<dbReference type="Gene3D" id="6.10.250.3200">
    <property type="match status" value="1"/>
</dbReference>
<organism evidence="6 7">
    <name type="scientific">Sideroxydans lithotrophicus (strain ES-1)</name>
    <dbReference type="NCBI Taxonomy" id="580332"/>
    <lineage>
        <taxon>Bacteria</taxon>
        <taxon>Pseudomonadati</taxon>
        <taxon>Pseudomonadota</taxon>
        <taxon>Betaproteobacteria</taxon>
        <taxon>Nitrosomonadales</taxon>
        <taxon>Gallionellaceae</taxon>
        <taxon>Sideroxydans</taxon>
    </lineage>
</organism>
<reference evidence="6 7" key="1">
    <citation type="submission" date="2010-03" db="EMBL/GenBank/DDBJ databases">
        <title>Complete sequence of Sideroxydans lithotrophicus ES-1.</title>
        <authorList>
            <consortium name="US DOE Joint Genome Institute"/>
            <person name="Lucas S."/>
            <person name="Copeland A."/>
            <person name="Lapidus A."/>
            <person name="Cheng J.-F."/>
            <person name="Bruce D."/>
            <person name="Goodwin L."/>
            <person name="Pitluck S."/>
            <person name="Munk A.C."/>
            <person name="Detter J.C."/>
            <person name="Han C."/>
            <person name="Tapia R."/>
            <person name="Larimer F."/>
            <person name="Land M."/>
            <person name="Hauser L."/>
            <person name="Kyrpides N."/>
            <person name="Ivanova N."/>
            <person name="Emerson D."/>
            <person name="Woyke T."/>
        </authorList>
    </citation>
    <scope>NUCLEOTIDE SEQUENCE [LARGE SCALE GENOMIC DNA]</scope>
    <source>
        <strain evidence="6 7">ES-1</strain>
    </source>
</reference>
<dbReference type="KEGG" id="slt:Slit_1371"/>